<dbReference type="Gene3D" id="1.20.1250.20">
    <property type="entry name" value="MFS general substrate transporter like domains"/>
    <property type="match status" value="1"/>
</dbReference>
<feature type="transmembrane region" description="Helical" evidence="8">
    <location>
        <begin position="403"/>
        <end position="423"/>
    </location>
</feature>
<dbReference type="CDD" id="cd17316">
    <property type="entry name" value="MFS_SV2_like"/>
    <property type="match status" value="1"/>
</dbReference>
<keyword evidence="6 8" id="KW-0472">Membrane</keyword>
<keyword evidence="4 8" id="KW-0812">Transmembrane</keyword>
<dbReference type="GO" id="GO:0022857">
    <property type="term" value="F:transmembrane transporter activity"/>
    <property type="evidence" value="ECO:0007669"/>
    <property type="project" value="InterPro"/>
</dbReference>
<organism evidence="10 11">
    <name type="scientific">Gomphillus americanus</name>
    <dbReference type="NCBI Taxonomy" id="1940652"/>
    <lineage>
        <taxon>Eukaryota</taxon>
        <taxon>Fungi</taxon>
        <taxon>Dikarya</taxon>
        <taxon>Ascomycota</taxon>
        <taxon>Pezizomycotina</taxon>
        <taxon>Lecanoromycetes</taxon>
        <taxon>OSLEUM clade</taxon>
        <taxon>Ostropomycetidae</taxon>
        <taxon>Ostropales</taxon>
        <taxon>Graphidaceae</taxon>
        <taxon>Gomphilloideae</taxon>
        <taxon>Gomphillus</taxon>
    </lineage>
</organism>
<feature type="transmembrane region" description="Helical" evidence="8">
    <location>
        <begin position="67"/>
        <end position="89"/>
    </location>
</feature>
<evidence type="ECO:0000256" key="5">
    <source>
        <dbReference type="ARBA" id="ARBA00022989"/>
    </source>
</evidence>
<feature type="transmembrane region" description="Helical" evidence="8">
    <location>
        <begin position="187"/>
        <end position="211"/>
    </location>
</feature>
<feature type="transmembrane region" description="Helical" evidence="8">
    <location>
        <begin position="429"/>
        <end position="450"/>
    </location>
</feature>
<dbReference type="InterPro" id="IPR011701">
    <property type="entry name" value="MFS"/>
</dbReference>
<feature type="transmembrane region" description="Helical" evidence="8">
    <location>
        <begin position="134"/>
        <end position="153"/>
    </location>
</feature>
<protein>
    <recommendedName>
        <fullName evidence="9">Major facilitator superfamily (MFS) profile domain-containing protein</fullName>
    </recommendedName>
</protein>
<keyword evidence="11" id="KW-1185">Reference proteome</keyword>
<dbReference type="AlphaFoldDB" id="A0A8H3FXB5"/>
<dbReference type="PANTHER" id="PTHR23511:SF12">
    <property type="entry name" value="TRANSPORTER, PUTATIVE (AFU_ORTHOLOGUE AFUA_7G01740)-RELATED"/>
    <property type="match status" value="1"/>
</dbReference>
<comment type="caution">
    <text evidence="10">The sequence shown here is derived from an EMBL/GenBank/DDBJ whole genome shotgun (WGS) entry which is preliminary data.</text>
</comment>
<feature type="transmembrane region" description="Helical" evidence="8">
    <location>
        <begin position="377"/>
        <end position="396"/>
    </location>
</feature>
<evidence type="ECO:0000256" key="1">
    <source>
        <dbReference type="ARBA" id="ARBA00004141"/>
    </source>
</evidence>
<evidence type="ECO:0000313" key="11">
    <source>
        <dbReference type="Proteomes" id="UP000664169"/>
    </source>
</evidence>
<keyword evidence="5 8" id="KW-1133">Transmembrane helix</keyword>
<feature type="transmembrane region" description="Helical" evidence="8">
    <location>
        <begin position="109"/>
        <end position="127"/>
    </location>
</feature>
<dbReference type="InterPro" id="IPR036259">
    <property type="entry name" value="MFS_trans_sf"/>
</dbReference>
<dbReference type="FunFam" id="1.20.1250.20:FF:000171">
    <property type="entry name" value="MFS general substrate transporter"/>
    <property type="match status" value="1"/>
</dbReference>
<feature type="transmembrane region" description="Helical" evidence="8">
    <location>
        <begin position="328"/>
        <end position="349"/>
    </location>
</feature>
<evidence type="ECO:0000256" key="7">
    <source>
        <dbReference type="SAM" id="MobiDB-lite"/>
    </source>
</evidence>
<evidence type="ECO:0000256" key="8">
    <source>
        <dbReference type="SAM" id="Phobius"/>
    </source>
</evidence>
<evidence type="ECO:0000313" key="10">
    <source>
        <dbReference type="EMBL" id="CAF9931785.1"/>
    </source>
</evidence>
<feature type="region of interest" description="Disordered" evidence="7">
    <location>
        <begin position="1"/>
        <end position="22"/>
    </location>
</feature>
<feature type="transmembrane region" description="Helical" evidence="8">
    <location>
        <begin position="231"/>
        <end position="256"/>
    </location>
</feature>
<dbReference type="Pfam" id="PF07690">
    <property type="entry name" value="MFS_1"/>
    <property type="match status" value="1"/>
</dbReference>
<comment type="subcellular location">
    <subcellularLocation>
        <location evidence="1">Membrane</location>
        <topology evidence="1">Multi-pass membrane protein</topology>
    </subcellularLocation>
</comment>
<dbReference type="PANTHER" id="PTHR23511">
    <property type="entry name" value="SYNAPTIC VESICLE GLYCOPROTEIN 2"/>
    <property type="match status" value="1"/>
</dbReference>
<proteinExistence type="inferred from homology"/>
<evidence type="ECO:0000259" key="9">
    <source>
        <dbReference type="PROSITE" id="PS50850"/>
    </source>
</evidence>
<comment type="similarity">
    <text evidence="2">Belongs to the major facilitator superfamily.</text>
</comment>
<sequence>MSVVKKDGRKDSAPSDDAVEGIMPDLPMKTVAVDLPEDALDPVYHQKAILLNDAVQSIGMGRYQWQLFILVGFGYANDNLFPVLLSLILPPVTTEFQVAKRPLLSLTQNIGLLAGAIFWGFGCDVFGRRWAFNLTIGITAVFALIAAGSPNFVAMGIFVSFWSFGVGGNLPVDSAIFLEFLPGSHQYLMTVLAVFWAFAQVFVTLVAWPLLGYMTCSVTTVNCTKEENMGWRYLVIAMGGYAFLAFLGRFVLFHLYESPKYLMGKGQDEQAVKVVHEVARKNGTSSSLTVEDLRSLGTLQGNASAAISRKLKTVNLDHVRPLFATRKMAWSTSVIIICWLFIGLAYPLYFGYLPYIQQQRGAQFGDSSVYLSYRNNLIIAVLGVPGAIIGGALVEIPKLGRRGTLSISTILTGVFLFGSTTALNSDQLLGWNCAFNFMANIMYAVLYGFTPELFATKDRGTGNALAASANRIAGIMSPVIAIYSNPSLLIFPAVNTAAPVYVSGSLFIAAGALVLTLPFETRGRASL</sequence>
<dbReference type="SUPFAM" id="SSF103473">
    <property type="entry name" value="MFS general substrate transporter"/>
    <property type="match status" value="1"/>
</dbReference>
<accession>A0A8H3FXB5</accession>
<dbReference type="OrthoDB" id="4139357at2759"/>
<dbReference type="PROSITE" id="PS50850">
    <property type="entry name" value="MFS"/>
    <property type="match status" value="1"/>
</dbReference>
<keyword evidence="3" id="KW-0813">Transport</keyword>
<feature type="domain" description="Major facilitator superfamily (MFS) profile" evidence="9">
    <location>
        <begin position="67"/>
        <end position="522"/>
    </location>
</feature>
<dbReference type="EMBL" id="CAJPDQ010000040">
    <property type="protein sequence ID" value="CAF9931785.1"/>
    <property type="molecule type" value="Genomic_DNA"/>
</dbReference>
<evidence type="ECO:0000256" key="4">
    <source>
        <dbReference type="ARBA" id="ARBA00022692"/>
    </source>
</evidence>
<name>A0A8H3FXB5_9LECA</name>
<feature type="transmembrane region" description="Helical" evidence="8">
    <location>
        <begin position="500"/>
        <end position="519"/>
    </location>
</feature>
<evidence type="ECO:0000256" key="6">
    <source>
        <dbReference type="ARBA" id="ARBA00023136"/>
    </source>
</evidence>
<dbReference type="InterPro" id="IPR020846">
    <property type="entry name" value="MFS_dom"/>
</dbReference>
<dbReference type="Proteomes" id="UP000664169">
    <property type="component" value="Unassembled WGS sequence"/>
</dbReference>
<feature type="compositionally biased region" description="Basic and acidic residues" evidence="7">
    <location>
        <begin position="1"/>
        <end position="13"/>
    </location>
</feature>
<reference evidence="10" key="1">
    <citation type="submission" date="2021-03" db="EMBL/GenBank/DDBJ databases">
        <authorList>
            <person name="Tagirdzhanova G."/>
        </authorList>
    </citation>
    <scope>NUCLEOTIDE SEQUENCE</scope>
</reference>
<evidence type="ECO:0000256" key="3">
    <source>
        <dbReference type="ARBA" id="ARBA00022448"/>
    </source>
</evidence>
<gene>
    <name evidence="10" type="ORF">GOMPHAMPRED_006401</name>
</gene>
<evidence type="ECO:0000256" key="2">
    <source>
        <dbReference type="ARBA" id="ARBA00008335"/>
    </source>
</evidence>
<dbReference type="GO" id="GO:0016020">
    <property type="term" value="C:membrane"/>
    <property type="evidence" value="ECO:0007669"/>
    <property type="project" value="UniProtKB-SubCell"/>
</dbReference>